<evidence type="ECO:0000313" key="2">
    <source>
        <dbReference type="EMBL" id="EFJ43392.1"/>
    </source>
</evidence>
<dbReference type="OrthoDB" id="553381at2759"/>
<proteinExistence type="predicted"/>
<dbReference type="GeneID" id="9616811"/>
<feature type="compositionally biased region" description="Acidic residues" evidence="1">
    <location>
        <begin position="1203"/>
        <end position="1213"/>
    </location>
</feature>
<feature type="region of interest" description="Disordered" evidence="1">
    <location>
        <begin position="253"/>
        <end position="291"/>
    </location>
</feature>
<feature type="region of interest" description="Disordered" evidence="1">
    <location>
        <begin position="1012"/>
        <end position="1052"/>
    </location>
</feature>
<protein>
    <submittedName>
        <fullName evidence="2">Uncharacterized protein</fullName>
    </submittedName>
</protein>
<dbReference type="KEGG" id="vcn:VOLCADRAFT_96411"/>
<name>D8UA14_VOLCA</name>
<feature type="region of interest" description="Disordered" evidence="1">
    <location>
        <begin position="1082"/>
        <end position="1115"/>
    </location>
</feature>
<reference evidence="2 3" key="1">
    <citation type="journal article" date="2010" name="Science">
        <title>Genomic analysis of organismal complexity in the multicellular green alga Volvox carteri.</title>
        <authorList>
            <person name="Prochnik S.E."/>
            <person name="Umen J."/>
            <person name="Nedelcu A.M."/>
            <person name="Hallmann A."/>
            <person name="Miller S.M."/>
            <person name="Nishii I."/>
            <person name="Ferris P."/>
            <person name="Kuo A."/>
            <person name="Mitros T."/>
            <person name="Fritz-Laylin L.K."/>
            <person name="Hellsten U."/>
            <person name="Chapman J."/>
            <person name="Simakov O."/>
            <person name="Rensing S.A."/>
            <person name="Terry A."/>
            <person name="Pangilinan J."/>
            <person name="Kapitonov V."/>
            <person name="Jurka J."/>
            <person name="Salamov A."/>
            <person name="Shapiro H."/>
            <person name="Schmutz J."/>
            <person name="Grimwood J."/>
            <person name="Lindquist E."/>
            <person name="Lucas S."/>
            <person name="Grigoriev I.V."/>
            <person name="Schmitt R."/>
            <person name="Kirk D."/>
            <person name="Rokhsar D.S."/>
        </authorList>
    </citation>
    <scope>NUCLEOTIDE SEQUENCE [LARGE SCALE GENOMIC DNA]</scope>
    <source>
        <strain evidence="3">f. Nagariensis / Eve</strain>
    </source>
</reference>
<feature type="region of interest" description="Disordered" evidence="1">
    <location>
        <begin position="1378"/>
        <end position="1398"/>
    </location>
</feature>
<dbReference type="RefSeq" id="XP_002955539.1">
    <property type="nucleotide sequence ID" value="XM_002955493.1"/>
</dbReference>
<evidence type="ECO:0000256" key="1">
    <source>
        <dbReference type="SAM" id="MobiDB-lite"/>
    </source>
</evidence>
<evidence type="ECO:0000313" key="3">
    <source>
        <dbReference type="Proteomes" id="UP000001058"/>
    </source>
</evidence>
<sequence length="1486" mass="149615">MVEHRQAWTFDFAEVRFFAASFEGMPRDGACLGHGARKLLSVQWSSTLLASGAGRPRRRLPGESRSGLSGRRLDGVAAGVAAGAAGPGTTTSTSAHPDPLISSALAAALLHTWRRGSSVWPALLQAPGDLLGDLNEVLVWELAPEPLAALLRTTTALLDCWRANVAQLGGHLARLAEYGAEQMALTWSTARGSGAAAAVGGCMGAAQEEAHEGAPVNRGGAGAGASAVEWLLWWRLYMTVHWRLEAWTRKHSGAISQERSVRGGGCGGGGGGGLIGSGGSPGRGPHRDATALGTRSVDCRSAERRSHQTAASGQGSSFAVSGAGGGVQDVACHGGKIGACHAGAEEGKEGKADGATALEVGQGLGGCAAEGQLAAAAAVAAASCGSPPAPQALLASFVSACARRAAEVALTSPCQAEAEAEEKAGQHVLRASGQHQLRVTSLEVLTQLRQVLADEVLEEDVARRMRRSLPPLAPPPASLPDIAALSPCGPGVAAQDCVDSAVVTDLPLAGGGLVVELPPRRVSRLSTIRGLMSLRQTLSSRSLSDGRVLLPGAAAGREARSARRQRQAALVTAVCSFLHETHCLLEASHCVAVLGSPGPNPGPGPSLTAGEEAALAADKSACHPTQLLSLLPAPCTVLLRLPHRPVSPWIEARARAAGATVLAAAGIQPLPSTDGTAASRATAAAKAAAWVTTRRAIGCSRGGRGAGASVGNFVGGVDPGGAPAAPAACRGAVDAPAGLGAGGKGPPAADGPSGGCVNAERMWACGVESQVETGAAVAATTTAAERGPEACDDCSAAAARTLEALFVSAGRVILLGAALCASTACSSSSPHHQRGVPVYRWGSSSQASDPAEAAAAAAAPRASGGGACAAVGGRSSFTVAAPPYPLHGEDPSSGSSASHHHHYHHHHRIYLVHPTGRALLLHTAVSVCAAATNRLVHMALHMYGPGSGTDLLPLCVAHSDALTLGSVGEALLGLTAALCGGQQHQLSGLRRTAIGSEAATLSPVTARQRFPAAAKADNSGSLGQTAGDGGGKSHVTRGSPSRREPASAAAATAVTCDLRPSPHKINWRRSLRRIMPYRTERAAAGRGSTVHGVSERTQEAGSPAAGAGGGTRPSVSRGCWAGEPIEPVPLPPPAPLCSISTSHLEAAVGAHVRAAAAAATSPQGRRSQLGPRACRGVATAPATACGTPGTVCPGGGGATDCPLEPDSDSDSDSEPGRDRRRSRGGRTTPGPGGKKGVRHQLLHQRQLTDNSRPPLLTLLVLSDAEASLLQQLRAVCLQLGVVAARAGGVLEEEMGQRAARICRSISSNSNSTNGQVKDGAVGLQGGGTPSTSQQVATSLLKPLVKALAGLHPASQSELLTRGFTAVLRVLRLQYSGAADSGSGGGRGGTVARRGAGGARPQLEEGLALLEEEFMVGWKQLEAAGSGDGSRGRGAGVTACTGVRYGEAAAPSPGWAMGGYDFASAHAVLMAQCVKSGHNTDGAMAVL</sequence>
<dbReference type="EMBL" id="GL378373">
    <property type="protein sequence ID" value="EFJ43392.1"/>
    <property type="molecule type" value="Genomic_DNA"/>
</dbReference>
<accession>D8UA14</accession>
<feature type="region of interest" description="Disordered" evidence="1">
    <location>
        <begin position="298"/>
        <end position="317"/>
    </location>
</feature>
<feature type="compositionally biased region" description="Gly residues" evidence="1">
    <location>
        <begin position="262"/>
        <end position="282"/>
    </location>
</feature>
<keyword evidence="3" id="KW-1185">Reference proteome</keyword>
<dbReference type="InParanoid" id="D8UA14"/>
<feature type="region of interest" description="Disordered" evidence="1">
    <location>
        <begin position="1307"/>
        <end position="1332"/>
    </location>
</feature>
<feature type="region of interest" description="Disordered" evidence="1">
    <location>
        <begin position="1196"/>
        <end position="1239"/>
    </location>
</feature>
<gene>
    <name evidence="2" type="ORF">VOLCADRAFT_96411</name>
</gene>
<organism evidence="3">
    <name type="scientific">Volvox carteri f. nagariensis</name>
    <dbReference type="NCBI Taxonomy" id="3068"/>
    <lineage>
        <taxon>Eukaryota</taxon>
        <taxon>Viridiplantae</taxon>
        <taxon>Chlorophyta</taxon>
        <taxon>core chlorophytes</taxon>
        <taxon>Chlorophyceae</taxon>
        <taxon>CS clade</taxon>
        <taxon>Chlamydomonadales</taxon>
        <taxon>Volvocaceae</taxon>
        <taxon>Volvox</taxon>
    </lineage>
</organism>
<dbReference type="Proteomes" id="UP000001058">
    <property type="component" value="Unassembled WGS sequence"/>
</dbReference>